<dbReference type="SMART" id="SM00020">
    <property type="entry name" value="Tryp_SPc"/>
    <property type="match status" value="1"/>
</dbReference>
<dbReference type="Proteomes" id="UP000807504">
    <property type="component" value="Unassembled WGS sequence"/>
</dbReference>
<reference evidence="5" key="1">
    <citation type="journal article" date="2020" name="bioRxiv">
        <title>Chromosome-level reference genome of the European wasp spider Argiope bruennichi: a resource for studies on range expansion and evolutionary adaptation.</title>
        <authorList>
            <person name="Sheffer M.M."/>
            <person name="Hoppe A."/>
            <person name="Krehenwinkel H."/>
            <person name="Uhl G."/>
            <person name="Kuss A.W."/>
            <person name="Jensen L."/>
            <person name="Jensen C."/>
            <person name="Gillespie R.G."/>
            <person name="Hoff K.J."/>
            <person name="Prost S."/>
        </authorList>
    </citation>
    <scope>NUCLEOTIDE SEQUENCE</scope>
</reference>
<name>A0A8T0FHR9_ARGBR</name>
<comment type="caution">
    <text evidence="5">The sequence shown here is derived from an EMBL/GenBank/DDBJ whole genome shotgun (WGS) entry which is preliminary data.</text>
</comment>
<dbReference type="InterPro" id="IPR009003">
    <property type="entry name" value="Peptidase_S1_PA"/>
</dbReference>
<dbReference type="GO" id="GO:0004252">
    <property type="term" value="F:serine-type endopeptidase activity"/>
    <property type="evidence" value="ECO:0007669"/>
    <property type="project" value="InterPro"/>
</dbReference>
<dbReference type="InterPro" id="IPR001254">
    <property type="entry name" value="Trypsin_dom"/>
</dbReference>
<protein>
    <submittedName>
        <fullName evidence="5">Coagulation factor X isoform 1 like protein</fullName>
    </submittedName>
</protein>
<reference evidence="5" key="2">
    <citation type="submission" date="2020-06" db="EMBL/GenBank/DDBJ databases">
        <authorList>
            <person name="Sheffer M."/>
        </authorList>
    </citation>
    <scope>NUCLEOTIDE SEQUENCE</scope>
</reference>
<dbReference type="PANTHER" id="PTHR24256">
    <property type="entry name" value="TRYPTASE-RELATED"/>
    <property type="match status" value="1"/>
</dbReference>
<dbReference type="InterPro" id="IPR051487">
    <property type="entry name" value="Ser/Thr_Proteases_Immune/Dev"/>
</dbReference>
<keyword evidence="6" id="KW-1185">Reference proteome</keyword>
<feature type="domain" description="Peptidase S1" evidence="4">
    <location>
        <begin position="52"/>
        <end position="357"/>
    </location>
</feature>
<evidence type="ECO:0000256" key="3">
    <source>
        <dbReference type="SAM" id="Phobius"/>
    </source>
</evidence>
<gene>
    <name evidence="5" type="ORF">HNY73_007036</name>
</gene>
<keyword evidence="3" id="KW-1133">Transmembrane helix</keyword>
<dbReference type="EMBL" id="JABXBU010000012">
    <property type="protein sequence ID" value="KAF8789059.1"/>
    <property type="molecule type" value="Genomic_DNA"/>
</dbReference>
<dbReference type="PROSITE" id="PS50240">
    <property type="entry name" value="TRYPSIN_DOM"/>
    <property type="match status" value="1"/>
</dbReference>
<evidence type="ECO:0000256" key="1">
    <source>
        <dbReference type="ARBA" id="ARBA00023157"/>
    </source>
</evidence>
<dbReference type="PRINTS" id="PR00722">
    <property type="entry name" value="CHYMOTRYPSIN"/>
</dbReference>
<dbReference type="InterPro" id="IPR043504">
    <property type="entry name" value="Peptidase_S1_PA_chymotrypsin"/>
</dbReference>
<dbReference type="AlphaFoldDB" id="A0A8T0FHR9"/>
<sequence>MQASQATLIAMGFIVAFAFYFSVILTVSAQRDGDFNSNNTLGAKGHKRKTCIYCGRCKWCKVSDQIKSNKIVRPMNKYPWMVALYHKNGDFICGGAIISPTFIITSAHCLVPFNFSEKESCESTVLSKSCYIPVNRTEVVLLGKKNFTERIKVKKIIPHKYFSPHILSHDIALVQLESPIKCNKRVFPICLPTRNFLQLGGKKPNCCNCRGGTYQAERKLTDSDSSPVQVSPQKIRLPDRLPSFQPICTIGKRTRHFFALGKGAHVASPDEYLCKIRTSHMKEYVVSHLKAGIRLHESVFRQEGDAGSIAVAKLGQFSFIMGITAFDVKFNCKIESRKHNIYTRIFHYVKWIIRHVEDLSSPI</sequence>
<keyword evidence="1" id="KW-1015">Disulfide bond</keyword>
<organism evidence="5 6">
    <name type="scientific">Argiope bruennichi</name>
    <name type="common">Wasp spider</name>
    <name type="synonym">Aranea bruennichi</name>
    <dbReference type="NCBI Taxonomy" id="94029"/>
    <lineage>
        <taxon>Eukaryota</taxon>
        <taxon>Metazoa</taxon>
        <taxon>Ecdysozoa</taxon>
        <taxon>Arthropoda</taxon>
        <taxon>Chelicerata</taxon>
        <taxon>Arachnida</taxon>
        <taxon>Araneae</taxon>
        <taxon>Araneomorphae</taxon>
        <taxon>Entelegynae</taxon>
        <taxon>Araneoidea</taxon>
        <taxon>Araneidae</taxon>
        <taxon>Argiope</taxon>
    </lineage>
</organism>
<keyword evidence="3" id="KW-0472">Membrane</keyword>
<evidence type="ECO:0000259" key="4">
    <source>
        <dbReference type="PROSITE" id="PS50240"/>
    </source>
</evidence>
<dbReference type="Pfam" id="PF00089">
    <property type="entry name" value="Trypsin"/>
    <property type="match status" value="1"/>
</dbReference>
<comment type="similarity">
    <text evidence="2">Belongs to the peptidase S1 family. CLIP subfamily.</text>
</comment>
<dbReference type="SUPFAM" id="SSF50494">
    <property type="entry name" value="Trypsin-like serine proteases"/>
    <property type="match status" value="1"/>
</dbReference>
<evidence type="ECO:0000313" key="5">
    <source>
        <dbReference type="EMBL" id="KAF8789059.1"/>
    </source>
</evidence>
<dbReference type="Gene3D" id="2.40.10.10">
    <property type="entry name" value="Trypsin-like serine proteases"/>
    <property type="match status" value="1"/>
</dbReference>
<proteinExistence type="inferred from homology"/>
<accession>A0A8T0FHR9</accession>
<keyword evidence="3" id="KW-0812">Transmembrane</keyword>
<evidence type="ECO:0000313" key="6">
    <source>
        <dbReference type="Proteomes" id="UP000807504"/>
    </source>
</evidence>
<feature type="transmembrane region" description="Helical" evidence="3">
    <location>
        <begin position="6"/>
        <end position="27"/>
    </location>
</feature>
<evidence type="ECO:0000256" key="2">
    <source>
        <dbReference type="ARBA" id="ARBA00024195"/>
    </source>
</evidence>
<dbReference type="GO" id="GO:0006508">
    <property type="term" value="P:proteolysis"/>
    <property type="evidence" value="ECO:0007669"/>
    <property type="project" value="InterPro"/>
</dbReference>
<dbReference type="InterPro" id="IPR001314">
    <property type="entry name" value="Peptidase_S1A"/>
</dbReference>